<evidence type="ECO:0000256" key="3">
    <source>
        <dbReference type="ARBA" id="ARBA00022692"/>
    </source>
</evidence>
<dbReference type="PANTHER" id="PTHR40277">
    <property type="entry name" value="BLL5419 PROTEIN"/>
    <property type="match status" value="1"/>
</dbReference>
<evidence type="ECO:0000256" key="1">
    <source>
        <dbReference type="ARBA" id="ARBA00004651"/>
    </source>
</evidence>
<dbReference type="InterPro" id="IPR022791">
    <property type="entry name" value="L-PG_synthase/AglD"/>
</dbReference>
<accession>A0A538U4W1</accession>
<keyword evidence="5" id="KW-0472">Membrane</keyword>
<comment type="subcellular location">
    <subcellularLocation>
        <location evidence="1">Cell membrane</location>
        <topology evidence="1">Multi-pass membrane protein</topology>
    </subcellularLocation>
</comment>
<proteinExistence type="predicted"/>
<dbReference type="GO" id="GO:0005886">
    <property type="term" value="C:plasma membrane"/>
    <property type="evidence" value="ECO:0007669"/>
    <property type="project" value="UniProtKB-SubCell"/>
</dbReference>
<keyword evidence="4" id="KW-1133">Transmembrane helix</keyword>
<dbReference type="EMBL" id="VBPB01000195">
    <property type="protein sequence ID" value="TMQ70936.1"/>
    <property type="molecule type" value="Genomic_DNA"/>
</dbReference>
<evidence type="ECO:0000313" key="7">
    <source>
        <dbReference type="EMBL" id="TMQ70936.1"/>
    </source>
</evidence>
<feature type="compositionally biased region" description="Pro residues" evidence="6">
    <location>
        <begin position="58"/>
        <end position="71"/>
    </location>
</feature>
<gene>
    <name evidence="7" type="ORF">E6K81_11390</name>
</gene>
<dbReference type="Proteomes" id="UP000319771">
    <property type="component" value="Unassembled WGS sequence"/>
</dbReference>
<evidence type="ECO:0000256" key="4">
    <source>
        <dbReference type="ARBA" id="ARBA00022989"/>
    </source>
</evidence>
<keyword evidence="2" id="KW-1003">Cell membrane</keyword>
<organism evidence="7 8">
    <name type="scientific">Eiseniibacteriota bacterium</name>
    <dbReference type="NCBI Taxonomy" id="2212470"/>
    <lineage>
        <taxon>Bacteria</taxon>
        <taxon>Candidatus Eiseniibacteriota</taxon>
    </lineage>
</organism>
<feature type="region of interest" description="Disordered" evidence="6">
    <location>
        <begin position="50"/>
        <end position="71"/>
    </location>
</feature>
<evidence type="ECO:0000313" key="8">
    <source>
        <dbReference type="Proteomes" id="UP000319771"/>
    </source>
</evidence>
<evidence type="ECO:0000256" key="6">
    <source>
        <dbReference type="SAM" id="MobiDB-lite"/>
    </source>
</evidence>
<comment type="caution">
    <text evidence="7">The sequence shown here is derived from an EMBL/GenBank/DDBJ whole genome shotgun (WGS) entry which is preliminary data.</text>
</comment>
<name>A0A538U4W1_UNCEI</name>
<keyword evidence="3" id="KW-0812">Transmembrane</keyword>
<dbReference type="Pfam" id="PF03706">
    <property type="entry name" value="LPG_synthase_TM"/>
    <property type="match status" value="1"/>
</dbReference>
<sequence>MPRATAQLLTRGVWGALASRMPSRCAGADTILRSTMGAMLRRHRLTTHHRRGRAFMDDPPPPALAGTPATPPRKSPLGLILRLAVAAGCLALLLRIVHPRELIATLERASWPFFLASLAAYVCDESLSTLKWRQLLRGVADPPRFRSLLRLTLEGRFIAFFLPSTVTADLYKGAVLTRRGRSGAAAMSSIV</sequence>
<evidence type="ECO:0000256" key="5">
    <source>
        <dbReference type="ARBA" id="ARBA00023136"/>
    </source>
</evidence>
<evidence type="ECO:0000256" key="2">
    <source>
        <dbReference type="ARBA" id="ARBA00022475"/>
    </source>
</evidence>
<dbReference type="PANTHER" id="PTHR40277:SF1">
    <property type="entry name" value="BLL5419 PROTEIN"/>
    <property type="match status" value="1"/>
</dbReference>
<reference evidence="7 8" key="1">
    <citation type="journal article" date="2019" name="Nat. Microbiol.">
        <title>Mediterranean grassland soil C-N compound turnover is dependent on rainfall and depth, and is mediated by genomically divergent microorganisms.</title>
        <authorList>
            <person name="Diamond S."/>
            <person name="Andeer P.F."/>
            <person name="Li Z."/>
            <person name="Crits-Christoph A."/>
            <person name="Burstein D."/>
            <person name="Anantharaman K."/>
            <person name="Lane K.R."/>
            <person name="Thomas B.C."/>
            <person name="Pan C."/>
            <person name="Northen T.R."/>
            <person name="Banfield J.F."/>
        </authorList>
    </citation>
    <scope>NUCLEOTIDE SEQUENCE [LARGE SCALE GENOMIC DNA]</scope>
    <source>
        <strain evidence="7">WS_11</strain>
    </source>
</reference>
<feature type="non-terminal residue" evidence="7">
    <location>
        <position position="191"/>
    </location>
</feature>
<protein>
    <submittedName>
        <fullName evidence="7">Flippase-like domain-containing protein</fullName>
    </submittedName>
</protein>
<dbReference type="AlphaFoldDB" id="A0A538U4W1"/>